<comment type="caution">
    <text evidence="2">The sequence shown here is derived from an EMBL/GenBank/DDBJ whole genome shotgun (WGS) entry which is preliminary data.</text>
</comment>
<evidence type="ECO:0000256" key="1">
    <source>
        <dbReference type="SAM" id="MobiDB-lite"/>
    </source>
</evidence>
<gene>
    <name evidence="2" type="ORF">GCM10009836_61280</name>
</gene>
<protein>
    <submittedName>
        <fullName evidence="2">Uncharacterized protein</fullName>
    </submittedName>
</protein>
<evidence type="ECO:0000313" key="2">
    <source>
        <dbReference type="EMBL" id="GAA1872110.1"/>
    </source>
</evidence>
<dbReference type="Proteomes" id="UP001500449">
    <property type="component" value="Unassembled WGS sequence"/>
</dbReference>
<keyword evidence="3" id="KW-1185">Reference proteome</keyword>
<feature type="region of interest" description="Disordered" evidence="1">
    <location>
        <begin position="1"/>
        <end position="21"/>
    </location>
</feature>
<dbReference type="InterPro" id="IPR011051">
    <property type="entry name" value="RmlC_Cupin_sf"/>
</dbReference>
<sequence length="272" mass="28407">MASAGAVTTRSNRSGQPETDMSSYTYLYTDADGETRIDNPHIGFVDRGIGATPIPAVSVSLVRIPGGASAGLQVTPFRQLGVVLDGVVEILPSDGEPVLASLGTTILAEDLTGRGHGYGARSTDRLLLLVRLADAQDTDVLPTAPAAASSDETLRLPRIVATADGGSSFDEFELPVSSGLDGAHEIPIACAAFARLPAGAFADWHPSARRRLVVTLEGAADLVTTDGSVRHAIPGSVMMLDDVTGKGHQTFVHAQAERFMLLLTLPDEDPGR</sequence>
<proteinExistence type="predicted"/>
<reference evidence="2 3" key="1">
    <citation type="journal article" date="2019" name="Int. J. Syst. Evol. Microbiol.">
        <title>The Global Catalogue of Microorganisms (GCM) 10K type strain sequencing project: providing services to taxonomists for standard genome sequencing and annotation.</title>
        <authorList>
            <consortium name="The Broad Institute Genomics Platform"/>
            <consortium name="The Broad Institute Genome Sequencing Center for Infectious Disease"/>
            <person name="Wu L."/>
            <person name="Ma J."/>
        </authorList>
    </citation>
    <scope>NUCLEOTIDE SEQUENCE [LARGE SCALE GENOMIC DNA]</scope>
    <source>
        <strain evidence="2 3">JCM 16009</strain>
    </source>
</reference>
<accession>A0ABN2NJR8</accession>
<dbReference type="SUPFAM" id="SSF51182">
    <property type="entry name" value="RmlC-like cupins"/>
    <property type="match status" value="1"/>
</dbReference>
<name>A0ABN2NJR8_9PSEU</name>
<organism evidence="2 3">
    <name type="scientific">Pseudonocardia ailaonensis</name>
    <dbReference type="NCBI Taxonomy" id="367279"/>
    <lineage>
        <taxon>Bacteria</taxon>
        <taxon>Bacillati</taxon>
        <taxon>Actinomycetota</taxon>
        <taxon>Actinomycetes</taxon>
        <taxon>Pseudonocardiales</taxon>
        <taxon>Pseudonocardiaceae</taxon>
        <taxon>Pseudonocardia</taxon>
    </lineage>
</organism>
<evidence type="ECO:0000313" key="3">
    <source>
        <dbReference type="Proteomes" id="UP001500449"/>
    </source>
</evidence>
<dbReference type="EMBL" id="BAAAQK010000025">
    <property type="protein sequence ID" value="GAA1872110.1"/>
    <property type="molecule type" value="Genomic_DNA"/>
</dbReference>